<dbReference type="EMBL" id="CADEBD010000289">
    <property type="protein sequence ID" value="CAB3231860.1"/>
    <property type="molecule type" value="Genomic_DNA"/>
</dbReference>
<dbReference type="InterPro" id="IPR027417">
    <property type="entry name" value="P-loop_NTPase"/>
</dbReference>
<evidence type="ECO:0000313" key="2">
    <source>
        <dbReference type="Proteomes" id="UP000494256"/>
    </source>
</evidence>
<organism evidence="1 2">
    <name type="scientific">Arctia plantaginis</name>
    <name type="common">Wood tiger moth</name>
    <name type="synonym">Phalaena plantaginis</name>
    <dbReference type="NCBI Taxonomy" id="874455"/>
    <lineage>
        <taxon>Eukaryota</taxon>
        <taxon>Metazoa</taxon>
        <taxon>Ecdysozoa</taxon>
        <taxon>Arthropoda</taxon>
        <taxon>Hexapoda</taxon>
        <taxon>Insecta</taxon>
        <taxon>Pterygota</taxon>
        <taxon>Neoptera</taxon>
        <taxon>Endopterygota</taxon>
        <taxon>Lepidoptera</taxon>
        <taxon>Glossata</taxon>
        <taxon>Ditrysia</taxon>
        <taxon>Noctuoidea</taxon>
        <taxon>Erebidae</taxon>
        <taxon>Arctiinae</taxon>
        <taxon>Arctia</taxon>
    </lineage>
</organism>
<protein>
    <recommendedName>
        <fullName evidence="3">NACHT domain-containing protein</fullName>
    </recommendedName>
</protein>
<dbReference type="Gene3D" id="3.40.50.300">
    <property type="entry name" value="P-loop containing nucleotide triphosphate hydrolases"/>
    <property type="match status" value="2"/>
</dbReference>
<comment type="caution">
    <text evidence="1">The sequence shown here is derived from an EMBL/GenBank/DDBJ whole genome shotgun (WGS) entry which is preliminary data.</text>
</comment>
<dbReference type="Proteomes" id="UP000494256">
    <property type="component" value="Unassembled WGS sequence"/>
</dbReference>
<sequence>MDRAVLRRPGTSGISGHLFETKSLALYLFRLQHDPTVQYFRLATNIKGFGAFDDICLVVKIEGHDRPVAIFIQLKHKEDDKAVIKFDNKDKLKYVTSYIKITERIASPQPQEDFLDLNLNETDCFFILYSNAKFNITNTESKFENHFAPVLNSLLATSDAVGCRVQESDQVVEDFGDCFLKNDLVLLSKHFVEFLIDKGNNKSMDIMIDKYVQQYHVILRESVVDVSDIQRVKDTKWRIMTFKREFFTTSDKNVLIFKDQLLKELLQNHRERLSLDSKKSRPSLDETISHFLNAPSAATLTPLIITHIDCNEVGKLEFLIKRPSHDVKLLQQTNMSRKEIDEAISAAETSAMEYLLSLKLKVPVTFGNVDLSIRGSDKKVNSRLEYLTTAISDLCKIYEVQDQYKIVKIDDHLDDGLLKRIGGLAGAVGNMLIYDEITNMMMFSNNFTCEQIIATQLVLNLKNLIGDISQYRFVVKTKRLPKLHFDCTDTAREFLSKLIIYETQSNHWKVEEILKQKIQERLITDSRDSVINSGNTDVSVFLHYHEEILKWWTSPTTYLNEKTNLYEQAILNMKVEPQISALQTNFHISRAKYFKIGFTKNAMKWMELPFKLYITTDTVVLTSVKVVQSLKRYLSIKKLAILDVENVLNLSISDFNSLNEEIKNTEKVLIIMWHKTQNYDESDNNRLSTLALATEDKQSVVITNSELRETINKLFKAQDAFYHETETLSNIESQKEILKHAKALFQGQEVTLDKILDKKSVSFVKGVILDRVIRNKTINIGEPLGNVQYEEVKDFFVPRSVSRRGKTDAYDVFHVNDDDIAISDFNSNVPDERKYFDDYDSVILNETYKAVIRVETFLDIPRDVVLLIAPPGMGKSTLLTHLTLNTKKYHHRLWIVRMDFGDYSKQFKVWYDKHVVIDALEALNLLCQIITRNLTVALNIELTDGKAHLVNEELADFELIMFLHFYNKRKVIFLFDGFDEICPDYKDKVISFLSVVKNDLRKHKMWVASRPYSDIRPDLESVLGKYFKINHLTFTEQESYLRQFWNKKLSSKKSSEEQLKNLRIFLDNTRESISEATDSVRVIYSVFVDTVRLLFFQTPSDPEIDAILNTARTINPSQQVFRLSGIPLLLYFLADYFVNIVFRASNRNKAILEFNHHNIYEMFIKNKLETVIFQNKLNMDLSDQYTKQILKTELSEMISIHKKLAIYPFYQDRIPGKGFVELEDMKPFNEQEWHTARQNIRTGTEKRGLISHVNENNMPVFIHKSFADYFIAEYVCDIIKSSRFKLYQKVLWYCATTKVGDTAIQVWIERKKKSDPTLGNAFLEMEKTSPIYTTKYSLYLNRENITPRQYIRILASSVKDYEDGCFSEFGAKFKMNYFNKIINKTVRRGLTEYFTNCLICKMQPQLKQHFEGTPLFAFQSPDENLVRYFDSDKIFHGIDDILLGLKVKVHKRIVPLFMFLTHQDHCATSQLSNTKSMGENYQKFPTDDTVQTDFIKILLNPGYPRTLHVTSDPSFSSDILNFLSTTSTIGNRLDYTEKNVEELAENTMIKELRWLARVIETSLKPEICITRRKFKSYHVFLSQHVFDVGDIQTDKSRYLCKWRTVTFRKKFFDIEDKYISFLRNCLFERLLSKRMPIFSKIKYLPDLLIPFFLSEPSVATLTLLLGTGVVGCKDNKLEFLMVRPASDVRVEQLRNINMPESTINEAKFAVRTATEIYLRSLHPKATIDFGNIDLPSPRDIEMTSETLKDAIVKLCEQNTRRKVVTIDDSLDESLLWGLASCVGNILIYDEETEMLKVQHLEQLTSAQKYAKSLYLQLSREIDNLHVYRFHVITEKLPRCHLDFKNSARDFLRRLIIFAKDSIDYKIEAVSSENLNIGRRHIKFHDEFVTLNLARLHLHCEVLKWWKTPNTGEYDTKPTDLYQLATENVNLEPIISEMHASFYFKNLKYFKYILSENFTNYIPVDSKTVVITETVMLTTIKVLRSLKSRGFYNEYTVLDLEHMQSTLPNAEDARILRAELRNTKKTLIMIWTEKNEDVIFRKLTRLLKHKRMVIITNNDFIETVESHRELLDFVFYNEVESLTSIQSHKEIMRDTKVIFQGQNVTLDEIMDDESVTYVKGDVLDKVINNYTLHIGKPLGDPHYNELKDSLIDSRVETVRRADDEFQMSSEDKVNRRFHNIVEDVVFLTDPTGLDKSALFTHLALNTKHHDGKLWIVRVNLPDHVEQFGRWQDEDTTVDDLESLKFLCQVTLNYKLMSFNLALINQEARVVRCVGDAVAAFELNLFVRFYNERRVIFVFDAVDEVGPKCKDKVVTFLSVVSTRLRKSKMWVTSRSHSDILPELERVLGESFTIVSCSD</sequence>
<gene>
    <name evidence="1" type="ORF">APLA_LOCUS5354</name>
</gene>
<name>A0A8S0ZF78_ARCPL</name>
<reference evidence="1 2" key="1">
    <citation type="submission" date="2020-04" db="EMBL/GenBank/DDBJ databases">
        <authorList>
            <person name="Wallbank WR R."/>
            <person name="Pardo Diaz C."/>
            <person name="Kozak K."/>
            <person name="Martin S."/>
            <person name="Jiggins C."/>
            <person name="Moest M."/>
            <person name="Warren A I."/>
            <person name="Byers J.R.P. K."/>
            <person name="Montejo-Kovacevich G."/>
            <person name="Yen C E."/>
        </authorList>
    </citation>
    <scope>NUCLEOTIDE SEQUENCE [LARGE SCALE GENOMIC DNA]</scope>
</reference>
<evidence type="ECO:0000313" key="1">
    <source>
        <dbReference type="EMBL" id="CAB3231860.1"/>
    </source>
</evidence>
<dbReference type="SUPFAM" id="SSF52540">
    <property type="entry name" value="P-loop containing nucleoside triphosphate hydrolases"/>
    <property type="match status" value="1"/>
</dbReference>
<dbReference type="OrthoDB" id="1925287at2759"/>
<evidence type="ECO:0008006" key="3">
    <source>
        <dbReference type="Google" id="ProtNLM"/>
    </source>
</evidence>
<accession>A0A8S0ZF78</accession>
<proteinExistence type="predicted"/>